<keyword evidence="2" id="KW-1185">Reference proteome</keyword>
<evidence type="ECO:0000313" key="2">
    <source>
        <dbReference type="Proteomes" id="UP000517753"/>
    </source>
</evidence>
<gene>
    <name evidence="1" type="ORF">HD841_003177</name>
</gene>
<protein>
    <submittedName>
        <fullName evidence="1">Uncharacterized protein</fullName>
    </submittedName>
</protein>
<reference evidence="1 2" key="1">
    <citation type="submission" date="2020-08" db="EMBL/GenBank/DDBJ databases">
        <title>The Agave Microbiome: Exploring the role of microbial communities in plant adaptations to desert environments.</title>
        <authorList>
            <person name="Partida-Martinez L.P."/>
        </authorList>
    </citation>
    <scope>NUCLEOTIDE SEQUENCE [LARGE SCALE GENOMIC DNA]</scope>
    <source>
        <strain evidence="1 2">AS2.3</strain>
    </source>
</reference>
<sequence>MIAVSADHAPAREAHLKHCGMLFDREREYRNHYVHGPLTFRTTDEASEALVAGVVARGGALRVLGATISVTELVAYRDRLGALQSYIGELLEDSRTLRNGVPLNDLTMPPLAPRPIVTKQSWWEVYRH</sequence>
<dbReference type="Proteomes" id="UP000517753">
    <property type="component" value="Unassembled WGS sequence"/>
</dbReference>
<name>A0A7Y9K3U0_9SPHN</name>
<comment type="caution">
    <text evidence="1">The sequence shown here is derived from an EMBL/GenBank/DDBJ whole genome shotgun (WGS) entry which is preliminary data.</text>
</comment>
<dbReference type="EMBL" id="JACCBY010000005">
    <property type="protein sequence ID" value="NYD91369.1"/>
    <property type="molecule type" value="Genomic_DNA"/>
</dbReference>
<dbReference type="AlphaFoldDB" id="A0A7Y9K3U0"/>
<organism evidence="1 2">
    <name type="scientific">Sphingomonas melonis</name>
    <dbReference type="NCBI Taxonomy" id="152682"/>
    <lineage>
        <taxon>Bacteria</taxon>
        <taxon>Pseudomonadati</taxon>
        <taxon>Pseudomonadota</taxon>
        <taxon>Alphaproteobacteria</taxon>
        <taxon>Sphingomonadales</taxon>
        <taxon>Sphingomonadaceae</taxon>
        <taxon>Sphingomonas</taxon>
    </lineage>
</organism>
<accession>A0A7Y9K3U0</accession>
<evidence type="ECO:0000313" key="1">
    <source>
        <dbReference type="EMBL" id="NYD91369.1"/>
    </source>
</evidence>
<proteinExistence type="predicted"/>